<dbReference type="Proteomes" id="UP000560658">
    <property type="component" value="Unassembled WGS sequence"/>
</dbReference>
<keyword evidence="1" id="KW-0732">Signal</keyword>
<protein>
    <recommendedName>
        <fullName evidence="4">DUF4595 domain-containing protein</fullName>
    </recommendedName>
</protein>
<gene>
    <name evidence="2" type="ORF">GGR06_004114</name>
</gene>
<reference evidence="2" key="1">
    <citation type="submission" date="2020-08" db="EMBL/GenBank/DDBJ databases">
        <title>Genomic Encyclopedia of Type Strains, Phase IV (KMG-IV): sequencing the most valuable type-strain genomes for metagenomic binning, comparative biology and taxonomic classification.</title>
        <authorList>
            <person name="Goeker M."/>
        </authorList>
    </citation>
    <scope>NUCLEOTIDE SEQUENCE [LARGE SCALE GENOMIC DNA]</scope>
    <source>
        <strain evidence="2">DSM 105720</strain>
    </source>
</reference>
<sequence>MKSKLLCIASVAILSACSSSPQPLTINDFAGSYVTDCYEQRGEGYDWSAVTIRALTDSTATISIRSRMDEKKPTCRFDAVGVLSDKDRTLTTTVEGGHIFFSLDADSLSISSDDESLLTYFCSGGGSMAGKYAKLQGELDSSQLDKRSFSKVLSWDKYFFDIEVLGNQLIVSPANLEISNRVETHDITGYTVVDAQIGDLNMDNYPEVFIYLSSDGSGSYGKLIGYSVNNGKSMSMVYLPEISSNKEISDGYMGHDQMEIVGSTFIQRFPIYKPGDTNANPTGNIRQVQYQLVDGEAGRVLKVVQVKDVP</sequence>
<dbReference type="RefSeq" id="WP_052517303.1">
    <property type="nucleotide sequence ID" value="NZ_JACIER010000027.1"/>
</dbReference>
<feature type="chain" id="PRO_5032271777" description="DUF4595 domain-containing protein" evidence="1">
    <location>
        <begin position="22"/>
        <end position="310"/>
    </location>
</feature>
<evidence type="ECO:0000313" key="2">
    <source>
        <dbReference type="EMBL" id="MBB4046280.1"/>
    </source>
</evidence>
<proteinExistence type="predicted"/>
<dbReference type="PROSITE" id="PS51257">
    <property type="entry name" value="PROKAR_LIPOPROTEIN"/>
    <property type="match status" value="1"/>
</dbReference>
<dbReference type="EMBL" id="JACIER010000027">
    <property type="protein sequence ID" value="MBB4046280.1"/>
    <property type="molecule type" value="Genomic_DNA"/>
</dbReference>
<organism evidence="2 3">
    <name type="scientific">Bacteroides reticulotermitis</name>
    <dbReference type="NCBI Taxonomy" id="1133319"/>
    <lineage>
        <taxon>Bacteria</taxon>
        <taxon>Pseudomonadati</taxon>
        <taxon>Bacteroidota</taxon>
        <taxon>Bacteroidia</taxon>
        <taxon>Bacteroidales</taxon>
        <taxon>Bacteroidaceae</taxon>
        <taxon>Bacteroides</taxon>
    </lineage>
</organism>
<evidence type="ECO:0000313" key="3">
    <source>
        <dbReference type="Proteomes" id="UP000560658"/>
    </source>
</evidence>
<name>A0A840D2I0_9BACE</name>
<evidence type="ECO:0008006" key="4">
    <source>
        <dbReference type="Google" id="ProtNLM"/>
    </source>
</evidence>
<comment type="caution">
    <text evidence="2">The sequence shown here is derived from an EMBL/GenBank/DDBJ whole genome shotgun (WGS) entry which is preliminary data.</text>
</comment>
<feature type="signal peptide" evidence="1">
    <location>
        <begin position="1"/>
        <end position="21"/>
    </location>
</feature>
<evidence type="ECO:0000256" key="1">
    <source>
        <dbReference type="SAM" id="SignalP"/>
    </source>
</evidence>
<dbReference type="InterPro" id="IPR038643">
    <property type="entry name" value="PliI_sf"/>
</dbReference>
<dbReference type="AlphaFoldDB" id="A0A840D2I0"/>
<keyword evidence="3" id="KW-1185">Reference proteome</keyword>
<dbReference type="Gene3D" id="2.40.128.460">
    <property type="entry name" value="Periplasmic lysozyme inhibitor of I-type lysozyme"/>
    <property type="match status" value="1"/>
</dbReference>
<accession>A0A840D2I0</accession>